<dbReference type="Proteomes" id="UP000297966">
    <property type="component" value="Unassembled WGS sequence"/>
</dbReference>
<keyword evidence="2" id="KW-0547">Nucleotide-binding</keyword>
<feature type="domain" description="AAA+ ATPase" evidence="4">
    <location>
        <begin position="465"/>
        <end position="597"/>
    </location>
</feature>
<gene>
    <name evidence="5" type="ORF">E4K65_05320</name>
</gene>
<dbReference type="SMART" id="SM00382">
    <property type="entry name" value="AAA"/>
    <property type="match status" value="1"/>
</dbReference>
<dbReference type="OrthoDB" id="7438987at2"/>
<dbReference type="InterPro" id="IPR003593">
    <property type="entry name" value="AAA+_ATPase"/>
</dbReference>
<evidence type="ECO:0000256" key="1">
    <source>
        <dbReference type="ARBA" id="ARBA00006914"/>
    </source>
</evidence>
<dbReference type="SUPFAM" id="SSF52540">
    <property type="entry name" value="P-loop containing nucleoside triphosphate hydrolases"/>
    <property type="match status" value="1"/>
</dbReference>
<evidence type="ECO:0000256" key="2">
    <source>
        <dbReference type="ARBA" id="ARBA00022741"/>
    </source>
</evidence>
<reference evidence="5 6" key="1">
    <citation type="submission" date="2019-03" db="EMBL/GenBank/DDBJ databases">
        <title>Bradyrhizobium diversity isolated from nodules of Chamaecrista fasciculata.</title>
        <authorList>
            <person name="Klepa M.S."/>
            <person name="Urquiaga M.O."/>
            <person name="Hungria M."/>
            <person name="Delamuta J.R."/>
        </authorList>
    </citation>
    <scope>NUCLEOTIDE SEQUENCE [LARGE SCALE GENOMIC DNA]</scope>
    <source>
        <strain evidence="5 6">CNPSo 3448</strain>
    </source>
</reference>
<evidence type="ECO:0000313" key="6">
    <source>
        <dbReference type="Proteomes" id="UP000297966"/>
    </source>
</evidence>
<evidence type="ECO:0000256" key="3">
    <source>
        <dbReference type="ARBA" id="ARBA00022840"/>
    </source>
</evidence>
<dbReference type="InterPro" id="IPR027417">
    <property type="entry name" value="P-loop_NTPase"/>
</dbReference>
<keyword evidence="3 5" id="KW-0067">ATP-binding</keyword>
<comment type="caution">
    <text evidence="5">The sequence shown here is derived from an EMBL/GenBank/DDBJ whole genome shotgun (WGS) entry which is preliminary data.</text>
</comment>
<dbReference type="GO" id="GO:0005524">
    <property type="term" value="F:ATP binding"/>
    <property type="evidence" value="ECO:0007669"/>
    <property type="project" value="UniProtKB-KW"/>
</dbReference>
<dbReference type="InterPro" id="IPR054472">
    <property type="entry name" value="WHD"/>
</dbReference>
<accession>A0A4Y9M3N2</accession>
<sequence length="685" mass="74974">MDPAAPSQRCARNLMSELPLISERAWLDLRLERDLRALRAAYEMSAEEFKGLWVSDDLVEALLRTDAGRQSRDAAELRPCPRSEPLAAAADRFGLNEVEYALLTVALAAEVDGKYEPIFAYLNGAASRRWPTLGLARRLFGLESVASLSPNNRLMTTGLLSMVEVDGTRPEVAREFRAGRALTQFVQGLDPLLPADTVWLSPVNGDPGPLKPFSETARHFANPVLLTGQGDCGRIGALRALAGKRDRRLLHARLAFADSAASNVLTELDLIARLSAALVVIDGTEPQGPDAIATMTRMAGRLARMTSPTFVMAEPGSLLWQLSPHSRTAQVHFSEPRPRDRERIWRRAIANHVFEVEPDTPDQLALRFRLGPDQIAEAAAAAGLLLRSDRPDITTDREALFAAAREISGHELARLARRIPSTHRLADLVLPPVTLERVKAVVNAVEHYDLVHSEWGLTADGRATGGLATLFQGPSGTGKTMTASAIAAEAGLDLYRINLSSVVSKYIGETEKNLETIFCAARRASAVLMFDEADAIFGKRAEVKDAHDRYANIETAYLLQRIEEHDGPVILATNLAKNIDQAFSRRLHYIVEFPRPDADNRKRLWQRMLAPPVPVGDDVDCAVLARDFELTGGDIRKAVLEAAYMSAGDGGVVSMRHLTASAVREARRQGRLFSAEGSHAIQEVA</sequence>
<dbReference type="PANTHER" id="PTHR23073">
    <property type="entry name" value="26S PROTEASOME REGULATORY SUBUNIT"/>
    <property type="match status" value="1"/>
</dbReference>
<evidence type="ECO:0000259" key="4">
    <source>
        <dbReference type="SMART" id="SM00382"/>
    </source>
</evidence>
<dbReference type="Pfam" id="PF22977">
    <property type="entry name" value="WHD"/>
    <property type="match status" value="1"/>
</dbReference>
<dbReference type="GO" id="GO:0016887">
    <property type="term" value="F:ATP hydrolysis activity"/>
    <property type="evidence" value="ECO:0007669"/>
    <property type="project" value="InterPro"/>
</dbReference>
<keyword evidence="6" id="KW-1185">Reference proteome</keyword>
<organism evidence="5 6">
    <name type="scientific">Bradyrhizobium niftali</name>
    <dbReference type="NCBI Taxonomy" id="2560055"/>
    <lineage>
        <taxon>Bacteria</taxon>
        <taxon>Pseudomonadati</taxon>
        <taxon>Pseudomonadota</taxon>
        <taxon>Alphaproteobacteria</taxon>
        <taxon>Hyphomicrobiales</taxon>
        <taxon>Nitrobacteraceae</taxon>
        <taxon>Bradyrhizobium</taxon>
    </lineage>
</organism>
<dbReference type="InterPro" id="IPR050221">
    <property type="entry name" value="26S_Proteasome_ATPase"/>
</dbReference>
<dbReference type="Gene3D" id="3.40.50.300">
    <property type="entry name" value="P-loop containing nucleotide triphosphate hydrolases"/>
    <property type="match status" value="1"/>
</dbReference>
<dbReference type="EMBL" id="SPQT01000002">
    <property type="protein sequence ID" value="TFV49621.1"/>
    <property type="molecule type" value="Genomic_DNA"/>
</dbReference>
<dbReference type="Pfam" id="PF00004">
    <property type="entry name" value="AAA"/>
    <property type="match status" value="1"/>
</dbReference>
<name>A0A4Y9M3N2_9BRAD</name>
<comment type="similarity">
    <text evidence="1">Belongs to the AAA ATPase family.</text>
</comment>
<evidence type="ECO:0000313" key="5">
    <source>
        <dbReference type="EMBL" id="TFV49621.1"/>
    </source>
</evidence>
<proteinExistence type="inferred from homology"/>
<dbReference type="CDD" id="cd19481">
    <property type="entry name" value="RecA-like_protease"/>
    <property type="match status" value="1"/>
</dbReference>
<dbReference type="AlphaFoldDB" id="A0A4Y9M3N2"/>
<dbReference type="InterPro" id="IPR003959">
    <property type="entry name" value="ATPase_AAA_core"/>
</dbReference>
<protein>
    <submittedName>
        <fullName evidence="5">ATP-binding protein</fullName>
    </submittedName>
</protein>